<reference evidence="1" key="1">
    <citation type="submission" date="2023-11" db="EMBL/GenBank/DDBJ databases">
        <title>Genome assemblies of two species of porcelain crab, Petrolisthes cinctipes and Petrolisthes manimaculis (Anomura: Porcellanidae).</title>
        <authorList>
            <person name="Angst P."/>
        </authorList>
    </citation>
    <scope>NUCLEOTIDE SEQUENCE</scope>
    <source>
        <strain evidence="1">PB745_02</strain>
        <tissue evidence="1">Gill</tissue>
    </source>
</reference>
<accession>A0AAE1NHX4</accession>
<dbReference type="AlphaFoldDB" id="A0AAE1NHX4"/>
<evidence type="ECO:0000313" key="2">
    <source>
        <dbReference type="Proteomes" id="UP001292094"/>
    </source>
</evidence>
<name>A0AAE1NHX4_9EUCA</name>
<dbReference type="Proteomes" id="UP001292094">
    <property type="component" value="Unassembled WGS sequence"/>
</dbReference>
<gene>
    <name evidence="1" type="ORF">Pmani_037578</name>
</gene>
<proteinExistence type="predicted"/>
<sequence>MGRCVKEGEVGRCVKEGEEERKHMKPGLTWVQQEKIKMVEVWKARESTEERRGECEGRPGCSGDKS</sequence>
<protein>
    <submittedName>
        <fullName evidence="1">Uncharacterized protein</fullName>
    </submittedName>
</protein>
<organism evidence="1 2">
    <name type="scientific">Petrolisthes manimaculis</name>
    <dbReference type="NCBI Taxonomy" id="1843537"/>
    <lineage>
        <taxon>Eukaryota</taxon>
        <taxon>Metazoa</taxon>
        <taxon>Ecdysozoa</taxon>
        <taxon>Arthropoda</taxon>
        <taxon>Crustacea</taxon>
        <taxon>Multicrustacea</taxon>
        <taxon>Malacostraca</taxon>
        <taxon>Eumalacostraca</taxon>
        <taxon>Eucarida</taxon>
        <taxon>Decapoda</taxon>
        <taxon>Pleocyemata</taxon>
        <taxon>Anomura</taxon>
        <taxon>Galatheoidea</taxon>
        <taxon>Porcellanidae</taxon>
        <taxon>Petrolisthes</taxon>
    </lineage>
</organism>
<keyword evidence="2" id="KW-1185">Reference proteome</keyword>
<comment type="caution">
    <text evidence="1">The sequence shown here is derived from an EMBL/GenBank/DDBJ whole genome shotgun (WGS) entry which is preliminary data.</text>
</comment>
<evidence type="ECO:0000313" key="1">
    <source>
        <dbReference type="EMBL" id="KAK4289450.1"/>
    </source>
</evidence>
<dbReference type="EMBL" id="JAWZYT010005861">
    <property type="protein sequence ID" value="KAK4289450.1"/>
    <property type="molecule type" value="Genomic_DNA"/>
</dbReference>